<keyword evidence="4" id="KW-1185">Reference proteome</keyword>
<feature type="transmembrane region" description="Helical" evidence="2">
    <location>
        <begin position="270"/>
        <end position="289"/>
    </location>
</feature>
<feature type="region of interest" description="Disordered" evidence="1">
    <location>
        <begin position="82"/>
        <end position="105"/>
    </location>
</feature>
<protein>
    <recommendedName>
        <fullName evidence="5">Dolichyl-diphosphooligosaccharide--protein glycosyltransferase</fullName>
    </recommendedName>
</protein>
<organism evidence="3 4">
    <name type="scientific">Halorubrum trueperi</name>
    <dbReference type="NCBI Taxonomy" id="2004704"/>
    <lineage>
        <taxon>Archaea</taxon>
        <taxon>Methanobacteriati</taxon>
        <taxon>Methanobacteriota</taxon>
        <taxon>Stenosarchaea group</taxon>
        <taxon>Halobacteria</taxon>
        <taxon>Halobacteriales</taxon>
        <taxon>Haloferacaceae</taxon>
        <taxon>Halorubrum</taxon>
    </lineage>
</organism>
<dbReference type="RefSeq" id="WP_379769893.1">
    <property type="nucleotide sequence ID" value="NZ_JBHSXI010000020.1"/>
</dbReference>
<keyword evidence="2" id="KW-1133">Transmembrane helix</keyword>
<feature type="transmembrane region" description="Helical" evidence="2">
    <location>
        <begin position="123"/>
        <end position="144"/>
    </location>
</feature>
<feature type="transmembrane region" description="Helical" evidence="2">
    <location>
        <begin position="614"/>
        <end position="634"/>
    </location>
</feature>
<evidence type="ECO:0008006" key="5">
    <source>
        <dbReference type="Google" id="ProtNLM"/>
    </source>
</evidence>
<dbReference type="AlphaFoldDB" id="A0ABD5UQB6"/>
<feature type="transmembrane region" description="Helical" evidence="2">
    <location>
        <begin position="362"/>
        <end position="381"/>
    </location>
</feature>
<feature type="transmembrane region" description="Helical" evidence="2">
    <location>
        <begin position="208"/>
        <end position="229"/>
    </location>
</feature>
<accession>A0ABD5UQB6</accession>
<feature type="transmembrane region" description="Helical" evidence="2">
    <location>
        <begin position="334"/>
        <end position="350"/>
    </location>
</feature>
<feature type="transmembrane region" description="Helical" evidence="2">
    <location>
        <begin position="416"/>
        <end position="435"/>
    </location>
</feature>
<feature type="transmembrane region" description="Helical" evidence="2">
    <location>
        <begin position="310"/>
        <end position="328"/>
    </location>
</feature>
<comment type="caution">
    <text evidence="3">The sequence shown here is derived from an EMBL/GenBank/DDBJ whole genome shotgun (WGS) entry which is preliminary data.</text>
</comment>
<keyword evidence="2" id="KW-0472">Membrane</keyword>
<evidence type="ECO:0000313" key="4">
    <source>
        <dbReference type="Proteomes" id="UP001596333"/>
    </source>
</evidence>
<reference evidence="3 4" key="1">
    <citation type="journal article" date="2019" name="Int. J. Syst. Evol. Microbiol.">
        <title>The Global Catalogue of Microorganisms (GCM) 10K type strain sequencing project: providing services to taxonomists for standard genome sequencing and annotation.</title>
        <authorList>
            <consortium name="The Broad Institute Genomics Platform"/>
            <consortium name="The Broad Institute Genome Sequencing Center for Infectious Disease"/>
            <person name="Wu L."/>
            <person name="Ma J."/>
        </authorList>
    </citation>
    <scope>NUCLEOTIDE SEQUENCE [LARGE SCALE GENOMIC DNA]</scope>
    <source>
        <strain evidence="3 4">Y73</strain>
    </source>
</reference>
<feature type="transmembrane region" description="Helical" evidence="2">
    <location>
        <begin position="241"/>
        <end position="264"/>
    </location>
</feature>
<feature type="compositionally biased region" description="Polar residues" evidence="1">
    <location>
        <begin position="83"/>
        <end position="105"/>
    </location>
</feature>
<dbReference type="EMBL" id="JBHSXI010000020">
    <property type="protein sequence ID" value="MFC6890227.1"/>
    <property type="molecule type" value="Genomic_DNA"/>
</dbReference>
<evidence type="ECO:0000256" key="1">
    <source>
        <dbReference type="SAM" id="MobiDB-lite"/>
    </source>
</evidence>
<dbReference type="Proteomes" id="UP001596333">
    <property type="component" value="Unassembled WGS sequence"/>
</dbReference>
<gene>
    <name evidence="3" type="ORF">ACFQEY_14590</name>
</gene>
<feature type="region of interest" description="Disordered" evidence="1">
    <location>
        <begin position="560"/>
        <end position="595"/>
    </location>
</feature>
<feature type="transmembrane region" description="Helical" evidence="2">
    <location>
        <begin position="504"/>
        <end position="523"/>
    </location>
</feature>
<feature type="transmembrane region" description="Helical" evidence="2">
    <location>
        <begin position="476"/>
        <end position="497"/>
    </location>
</feature>
<feature type="transmembrane region" description="Helical" evidence="2">
    <location>
        <begin position="387"/>
        <end position="409"/>
    </location>
</feature>
<feature type="transmembrane region" description="Helical" evidence="2">
    <location>
        <begin position="529"/>
        <end position="548"/>
    </location>
</feature>
<proteinExistence type="predicted"/>
<feature type="compositionally biased region" description="Polar residues" evidence="1">
    <location>
        <begin position="568"/>
        <end position="579"/>
    </location>
</feature>
<evidence type="ECO:0000313" key="3">
    <source>
        <dbReference type="EMBL" id="MFC6890227.1"/>
    </source>
</evidence>
<evidence type="ECO:0000256" key="2">
    <source>
        <dbReference type="SAM" id="Phobius"/>
    </source>
</evidence>
<name>A0ABD5UQB6_9EURY</name>
<sequence>MPSPEETTAVAREFLADHPETEDALVALLALDADGEPWTFAETDLDSGRFGELVSRDLATAVENGYRLQHPDAIRAALDTSDTDLSGESTPNDDATPSDTGSTTRTLPEFSVDLTGIDLQRTLALVGALFAVVAARLVGAPAILRDGYVVSPGNDTYFFRYWQERLAARADGVLDVALFADMGGAASTRPLAHAINWWVTVFVGGVDAAPAVAAWLPIVTAVCLGYVVYRLTHLLTEDVRVALAAVLFYGLAPTNVVYTTVGFLDHQAHQYLWLGLLVFTLTVLATDVARRARETDPATAARAHARAPRNWIVAAGLAAAVAASAHLWGGSPLTFVPVAAVAGFRVALDIRHDGSPAFGNAPLLVGLSVGAGLALALHRWLGWHEAIAAATPLLVTVGAITVVVAGELWRQTDLPATGFVVVEAIVAVGGLLAYWRLRPAEIERFRTRAGDLFFREGATETASLFSPDFAVVLGPLFQLGLGFYFGIAVLAVVTWAVTRRYEPGWLVLVCFAWYYMLLAAMQVRFAGQLAIFIAPFAGIGLVYLLAAIDIARPVNLLSSTSESHETGPTRQSARFGSNSEAEENPSLLNRGDDPNASSGISTFQIPSGVRMRGYLVTTVVLVLLFNLILVPPLVGQTTHDRAQFDAAQTIDVHADATERDYPQNFVLSQWGDNRMYNYFVNGESQNYGYAQNNHEQFLASENPDSQYDRMQDRVGYVVITDRENAPTTNTTYGALHEGLGLGANDTAPTGHYQLLAADDGVRTFAVVPGATVRVNGTDGERVSASTTVSIADETYEYTRNTTITNETATIRVAHPGEYTVGNQTVTVTDDDILMGNQPAL</sequence>
<keyword evidence="2" id="KW-0812">Transmembrane</keyword>